<dbReference type="EMBL" id="VGLS01000605">
    <property type="protein sequence ID" value="MBM3225533.1"/>
    <property type="molecule type" value="Genomic_DNA"/>
</dbReference>
<proteinExistence type="predicted"/>
<accession>A0A937W3I0</accession>
<dbReference type="AlphaFoldDB" id="A0A937W3I0"/>
<dbReference type="Proteomes" id="UP000712673">
    <property type="component" value="Unassembled WGS sequence"/>
</dbReference>
<comment type="caution">
    <text evidence="1">The sequence shown here is derived from an EMBL/GenBank/DDBJ whole genome shotgun (WGS) entry which is preliminary data.</text>
</comment>
<protein>
    <submittedName>
        <fullName evidence="1">DUF4404 family protein</fullName>
    </submittedName>
</protein>
<gene>
    <name evidence="1" type="ORF">FJZ47_17280</name>
</gene>
<evidence type="ECO:0000313" key="2">
    <source>
        <dbReference type="Proteomes" id="UP000712673"/>
    </source>
</evidence>
<organism evidence="1 2">
    <name type="scientific">Tectimicrobiota bacterium</name>
    <dbReference type="NCBI Taxonomy" id="2528274"/>
    <lineage>
        <taxon>Bacteria</taxon>
        <taxon>Pseudomonadati</taxon>
        <taxon>Nitrospinota/Tectimicrobiota group</taxon>
        <taxon>Candidatus Tectimicrobiota</taxon>
    </lineage>
</organism>
<evidence type="ECO:0000313" key="1">
    <source>
        <dbReference type="EMBL" id="MBM3225533.1"/>
    </source>
</evidence>
<sequence length="110" mass="12033">MVDETLTKLNTTIQHTAALSTEQKAELLQLLSTLHAEILALAETHDEHAASITRFTEVSTHEVVRQQRNPQLVDLSLRGLSESVNALETSHPQVVQLVNALCVTLSNIGV</sequence>
<reference evidence="1" key="1">
    <citation type="submission" date="2019-03" db="EMBL/GenBank/DDBJ databases">
        <title>Lake Tanganyika Metagenome-Assembled Genomes (MAGs).</title>
        <authorList>
            <person name="Tran P."/>
        </authorList>
    </citation>
    <scope>NUCLEOTIDE SEQUENCE</scope>
    <source>
        <strain evidence="1">K_DeepCast_65m_m2_066</strain>
    </source>
</reference>
<name>A0A937W3I0_UNCTE</name>